<organism evidence="1 2">
    <name type="scientific">Periplaneta americana</name>
    <name type="common">American cockroach</name>
    <name type="synonym">Blatta americana</name>
    <dbReference type="NCBI Taxonomy" id="6978"/>
    <lineage>
        <taxon>Eukaryota</taxon>
        <taxon>Metazoa</taxon>
        <taxon>Ecdysozoa</taxon>
        <taxon>Arthropoda</taxon>
        <taxon>Hexapoda</taxon>
        <taxon>Insecta</taxon>
        <taxon>Pterygota</taxon>
        <taxon>Neoptera</taxon>
        <taxon>Polyneoptera</taxon>
        <taxon>Dictyoptera</taxon>
        <taxon>Blattodea</taxon>
        <taxon>Blattoidea</taxon>
        <taxon>Blattidae</taxon>
        <taxon>Blattinae</taxon>
        <taxon>Periplaneta</taxon>
    </lineage>
</organism>
<evidence type="ECO:0000313" key="1">
    <source>
        <dbReference type="EMBL" id="KAJ4452176.1"/>
    </source>
</evidence>
<keyword evidence="2" id="KW-1185">Reference proteome</keyword>
<proteinExistence type="predicted"/>
<dbReference type="Proteomes" id="UP001148838">
    <property type="component" value="Unassembled WGS sequence"/>
</dbReference>
<gene>
    <name evidence="1" type="ORF">ANN_03694</name>
</gene>
<evidence type="ECO:0000313" key="2">
    <source>
        <dbReference type="Proteomes" id="UP001148838"/>
    </source>
</evidence>
<comment type="caution">
    <text evidence="1">The sequence shown here is derived from an EMBL/GenBank/DDBJ whole genome shotgun (WGS) entry which is preliminary data.</text>
</comment>
<sequence length="107" mass="12426">MAGLCEGGNEPPGSLKANKPVQFEMLANKETNAREADVDLSRLRFLFRETTGFKNRAKILANYKNSEVLRHRQTLRWRHPEYCYVFTPTAFRSAQELSSNLKNRKKH</sequence>
<protein>
    <submittedName>
        <fullName evidence="1">Uncharacterized protein</fullName>
    </submittedName>
</protein>
<name>A0ABQ8U2U9_PERAM</name>
<reference evidence="1 2" key="1">
    <citation type="journal article" date="2022" name="Allergy">
        <title>Genome assembly and annotation of Periplaneta americana reveal a comprehensive cockroach allergen profile.</title>
        <authorList>
            <person name="Wang L."/>
            <person name="Xiong Q."/>
            <person name="Saelim N."/>
            <person name="Wang L."/>
            <person name="Nong W."/>
            <person name="Wan A.T."/>
            <person name="Shi M."/>
            <person name="Liu X."/>
            <person name="Cao Q."/>
            <person name="Hui J.H.L."/>
            <person name="Sookrung N."/>
            <person name="Leung T.F."/>
            <person name="Tungtrongchitr A."/>
            <person name="Tsui S.K.W."/>
        </authorList>
    </citation>
    <scope>NUCLEOTIDE SEQUENCE [LARGE SCALE GENOMIC DNA]</scope>
    <source>
        <strain evidence="1">PWHHKU_190912</strain>
    </source>
</reference>
<dbReference type="EMBL" id="JAJSOF020000001">
    <property type="protein sequence ID" value="KAJ4452176.1"/>
    <property type="molecule type" value="Genomic_DNA"/>
</dbReference>
<accession>A0ABQ8U2U9</accession>